<evidence type="ECO:0000256" key="1">
    <source>
        <dbReference type="SAM" id="MobiDB-lite"/>
    </source>
</evidence>
<dbReference type="AlphaFoldDB" id="A0A7X5YKS2"/>
<feature type="compositionally biased region" description="Basic and acidic residues" evidence="1">
    <location>
        <begin position="20"/>
        <end position="38"/>
    </location>
</feature>
<proteinExistence type="predicted"/>
<name>A0A7X5YKS2_9CAUL</name>
<dbReference type="RefSeq" id="WP_209282424.1">
    <property type="nucleotide sequence ID" value="NZ_JAATJM010000001.1"/>
</dbReference>
<feature type="compositionally biased region" description="Basic and acidic residues" evidence="1">
    <location>
        <begin position="1"/>
        <end position="10"/>
    </location>
</feature>
<reference evidence="2 3" key="1">
    <citation type="submission" date="2020-03" db="EMBL/GenBank/DDBJ databases">
        <title>Genomic Encyclopedia of Type Strains, Phase IV (KMG-IV): sequencing the most valuable type-strain genomes for metagenomic binning, comparative biology and taxonomic classification.</title>
        <authorList>
            <person name="Goeker M."/>
        </authorList>
    </citation>
    <scope>NUCLEOTIDE SEQUENCE [LARGE SCALE GENOMIC DNA]</scope>
    <source>
        <strain evidence="2 3">DSM 4736</strain>
    </source>
</reference>
<dbReference type="EMBL" id="JAATJM010000001">
    <property type="protein sequence ID" value="NJC41563.1"/>
    <property type="molecule type" value="Genomic_DNA"/>
</dbReference>
<organism evidence="2 3">
    <name type="scientific">Brevundimonas alba</name>
    <dbReference type="NCBI Taxonomy" id="74314"/>
    <lineage>
        <taxon>Bacteria</taxon>
        <taxon>Pseudomonadati</taxon>
        <taxon>Pseudomonadota</taxon>
        <taxon>Alphaproteobacteria</taxon>
        <taxon>Caulobacterales</taxon>
        <taxon>Caulobacteraceae</taxon>
        <taxon>Brevundimonas</taxon>
    </lineage>
</organism>
<keyword evidence="3" id="KW-1185">Reference proteome</keyword>
<accession>A0A7X5YKS2</accession>
<sequence length="88" mass="9495">MADETDRPDETPVFETDFVQADRAREQGLGLGERELNAQRDPGGVRTADEDPTMEDGASLNSDDDDALDQSIGVQGSADGELRRADDV</sequence>
<comment type="caution">
    <text evidence="2">The sequence shown here is derived from an EMBL/GenBank/DDBJ whole genome shotgun (WGS) entry which is preliminary data.</text>
</comment>
<evidence type="ECO:0000313" key="2">
    <source>
        <dbReference type="EMBL" id="NJC41563.1"/>
    </source>
</evidence>
<protein>
    <submittedName>
        <fullName evidence="2">Uncharacterized protein</fullName>
    </submittedName>
</protein>
<dbReference type="Proteomes" id="UP000587415">
    <property type="component" value="Unassembled WGS sequence"/>
</dbReference>
<gene>
    <name evidence="2" type="ORF">GGQ87_001821</name>
</gene>
<evidence type="ECO:0000313" key="3">
    <source>
        <dbReference type="Proteomes" id="UP000587415"/>
    </source>
</evidence>
<feature type="region of interest" description="Disordered" evidence="1">
    <location>
        <begin position="1"/>
        <end position="88"/>
    </location>
</feature>